<keyword evidence="5" id="KW-1185">Reference proteome</keyword>
<dbReference type="EMBL" id="MU825449">
    <property type="protein sequence ID" value="KAJ7388833.1"/>
    <property type="molecule type" value="Genomic_DNA"/>
</dbReference>
<reference evidence="4" key="1">
    <citation type="submission" date="2023-01" db="EMBL/GenBank/DDBJ databases">
        <title>Genome assembly of the deep-sea coral Lophelia pertusa.</title>
        <authorList>
            <person name="Herrera S."/>
            <person name="Cordes E."/>
        </authorList>
    </citation>
    <scope>NUCLEOTIDE SEQUENCE</scope>
    <source>
        <strain evidence="4">USNM1676648</strain>
        <tissue evidence="4">Polyp</tissue>
    </source>
</reference>
<evidence type="ECO:0000313" key="5">
    <source>
        <dbReference type="Proteomes" id="UP001163046"/>
    </source>
</evidence>
<keyword evidence="2" id="KW-1133">Transmembrane helix</keyword>
<feature type="transmembrane region" description="Helical" evidence="2">
    <location>
        <begin position="123"/>
        <end position="145"/>
    </location>
</feature>
<name>A0A9W9ZVW6_9CNID</name>
<proteinExistence type="predicted"/>
<sequence length="249" mass="27215">MAPVSSVFPVKYVVLFFLIAFSLFAVSHAEYCFKTSDCGSPRQLCCNSECVYRSSCLGLDCAFDSECSSGESCCVTKCTNGPNCVGFKCSTESDCDGTGTYQNKVVCCKGTCTKYDVCYPTPIIVGSVVGSLIFICIIAGIFFACRWRRRVHRAIESRIIAEQSVTETSTRCATQSNPLYQGKYPRSYQQGYPYHPPPQHEQQQTAIPPRYKPETMAATQQPPPDTAAQQGRSGGVYAPKPSYGAVPPD</sequence>
<evidence type="ECO:0000313" key="4">
    <source>
        <dbReference type="EMBL" id="KAJ7388833.1"/>
    </source>
</evidence>
<feature type="signal peptide" evidence="3">
    <location>
        <begin position="1"/>
        <end position="29"/>
    </location>
</feature>
<feature type="region of interest" description="Disordered" evidence="1">
    <location>
        <begin position="190"/>
        <end position="249"/>
    </location>
</feature>
<evidence type="ECO:0000256" key="3">
    <source>
        <dbReference type="SAM" id="SignalP"/>
    </source>
</evidence>
<keyword evidence="3" id="KW-0732">Signal</keyword>
<gene>
    <name evidence="4" type="ORF">OS493_035391</name>
</gene>
<evidence type="ECO:0000256" key="2">
    <source>
        <dbReference type="SAM" id="Phobius"/>
    </source>
</evidence>
<organism evidence="4 5">
    <name type="scientific">Desmophyllum pertusum</name>
    <dbReference type="NCBI Taxonomy" id="174260"/>
    <lineage>
        <taxon>Eukaryota</taxon>
        <taxon>Metazoa</taxon>
        <taxon>Cnidaria</taxon>
        <taxon>Anthozoa</taxon>
        <taxon>Hexacorallia</taxon>
        <taxon>Scleractinia</taxon>
        <taxon>Caryophylliina</taxon>
        <taxon>Caryophylliidae</taxon>
        <taxon>Desmophyllum</taxon>
    </lineage>
</organism>
<feature type="chain" id="PRO_5040946596" evidence="3">
    <location>
        <begin position="30"/>
        <end position="249"/>
    </location>
</feature>
<evidence type="ECO:0000256" key="1">
    <source>
        <dbReference type="SAM" id="MobiDB-lite"/>
    </source>
</evidence>
<keyword evidence="2" id="KW-0472">Membrane</keyword>
<comment type="caution">
    <text evidence="4">The sequence shown here is derived from an EMBL/GenBank/DDBJ whole genome shotgun (WGS) entry which is preliminary data.</text>
</comment>
<keyword evidence="2" id="KW-0812">Transmembrane</keyword>
<feature type="compositionally biased region" description="Low complexity" evidence="1">
    <location>
        <begin position="215"/>
        <end position="230"/>
    </location>
</feature>
<accession>A0A9W9ZVW6</accession>
<protein>
    <submittedName>
        <fullName evidence="4">Uncharacterized protein</fullName>
    </submittedName>
</protein>
<dbReference type="AlphaFoldDB" id="A0A9W9ZVW6"/>
<dbReference type="Proteomes" id="UP001163046">
    <property type="component" value="Unassembled WGS sequence"/>
</dbReference>
<dbReference type="CDD" id="cd12087">
    <property type="entry name" value="TM_EGFR-like"/>
    <property type="match status" value="1"/>
</dbReference>